<evidence type="ECO:0000313" key="7">
    <source>
        <dbReference type="EMBL" id="MCL9769756.1"/>
    </source>
</evidence>
<keyword evidence="7" id="KW-0436">Ligase</keyword>
<comment type="subcellular location">
    <subcellularLocation>
        <location evidence="1">Membrane</location>
        <topology evidence="1">Multi-pass membrane protein</topology>
    </subcellularLocation>
</comment>
<accession>A0ABT0TGQ5</accession>
<evidence type="ECO:0000256" key="4">
    <source>
        <dbReference type="ARBA" id="ARBA00023136"/>
    </source>
</evidence>
<feature type="transmembrane region" description="Helical" evidence="5">
    <location>
        <begin position="128"/>
        <end position="149"/>
    </location>
</feature>
<feature type="transmembrane region" description="Helical" evidence="5">
    <location>
        <begin position="82"/>
        <end position="97"/>
    </location>
</feature>
<keyword evidence="4 5" id="KW-0472">Membrane</keyword>
<feature type="transmembrane region" description="Helical" evidence="5">
    <location>
        <begin position="7"/>
        <end position="25"/>
    </location>
</feature>
<protein>
    <submittedName>
        <fullName evidence="7">O-antigen ligase family protein</fullName>
    </submittedName>
</protein>
<dbReference type="PANTHER" id="PTHR37422">
    <property type="entry name" value="TEICHURONIC ACID BIOSYNTHESIS PROTEIN TUAE"/>
    <property type="match status" value="1"/>
</dbReference>
<name>A0ABT0TGQ5_9FLAO</name>
<sequence>MKTKQPTYLFIVGLHVLLALAIYLLPFLSKIYGLLLPLLGTVLLVNTQNKNNEALFLAAYAIGSEVLLRMTEGNFSHEQTKYLVIYFLLFGAYYTGVSKKSFIYIVFLLLLIPGIIIGANVLGEATNIRKAIVFNILGEVTLFVSAFYCYQRSVSQLHVEYILKAMALPIVSLLTYLFLYTPSVRDVITGTQSNFETSGGFGPNQVSTVLGLGMFCFFALLVLYSKTKKLQLLHLFLLIVASFRGIVTFSRGGVFTAVAMMAAFILVLYWFATAKAKNLIVVLSLSAFILGGFVWTYSIIQTDGMIENRYANKDARGREKTDRLGGRETIAKTELQMFKDNPVWGIGVGKNKEYREEMTGIVAASHNEITRLLAEHGMFGIAALLILGITPLFLYLGNKQNLFVVPFLIFWLLTINHAAMRLAAPAFVYALALLKVQFVDDTTTVPRESAK</sequence>
<feature type="transmembrane region" description="Helical" evidence="5">
    <location>
        <begin position="377"/>
        <end position="396"/>
    </location>
</feature>
<evidence type="ECO:0000259" key="6">
    <source>
        <dbReference type="Pfam" id="PF04932"/>
    </source>
</evidence>
<proteinExistence type="predicted"/>
<keyword evidence="3 5" id="KW-1133">Transmembrane helix</keyword>
<keyword evidence="8" id="KW-1185">Reference proteome</keyword>
<evidence type="ECO:0000256" key="1">
    <source>
        <dbReference type="ARBA" id="ARBA00004141"/>
    </source>
</evidence>
<feature type="transmembrane region" description="Helical" evidence="5">
    <location>
        <begin position="253"/>
        <end position="272"/>
    </location>
</feature>
<reference evidence="7 8" key="1">
    <citation type="submission" date="2022-05" db="EMBL/GenBank/DDBJ databases">
        <title>Flavobacterium sp., isolated from activated sludge.</title>
        <authorList>
            <person name="Ran Q."/>
        </authorList>
    </citation>
    <scope>NUCLEOTIDE SEQUENCE [LARGE SCALE GENOMIC DNA]</scope>
    <source>
        <strain evidence="7 8">HXWNR69</strain>
    </source>
</reference>
<evidence type="ECO:0000313" key="8">
    <source>
        <dbReference type="Proteomes" id="UP001203342"/>
    </source>
</evidence>
<organism evidence="7 8">
    <name type="scientific">Flavobacterium fragile</name>
    <dbReference type="NCBI Taxonomy" id="2949085"/>
    <lineage>
        <taxon>Bacteria</taxon>
        <taxon>Pseudomonadati</taxon>
        <taxon>Bacteroidota</taxon>
        <taxon>Flavobacteriia</taxon>
        <taxon>Flavobacteriales</taxon>
        <taxon>Flavobacteriaceae</taxon>
        <taxon>Flavobacterium</taxon>
    </lineage>
</organism>
<dbReference type="Pfam" id="PF04932">
    <property type="entry name" value="Wzy_C"/>
    <property type="match status" value="1"/>
</dbReference>
<feature type="transmembrane region" description="Helical" evidence="5">
    <location>
        <begin position="201"/>
        <end position="223"/>
    </location>
</feature>
<dbReference type="Proteomes" id="UP001203342">
    <property type="component" value="Unassembled WGS sequence"/>
</dbReference>
<dbReference type="PANTHER" id="PTHR37422:SF13">
    <property type="entry name" value="LIPOPOLYSACCHARIDE BIOSYNTHESIS PROTEIN PA4999-RELATED"/>
    <property type="match status" value="1"/>
</dbReference>
<gene>
    <name evidence="7" type="ORF">NAT47_04935</name>
</gene>
<evidence type="ECO:0000256" key="5">
    <source>
        <dbReference type="SAM" id="Phobius"/>
    </source>
</evidence>
<feature type="transmembrane region" description="Helical" evidence="5">
    <location>
        <begin position="161"/>
        <end position="181"/>
    </location>
</feature>
<evidence type="ECO:0000256" key="2">
    <source>
        <dbReference type="ARBA" id="ARBA00022692"/>
    </source>
</evidence>
<keyword evidence="2 5" id="KW-0812">Transmembrane</keyword>
<feature type="domain" description="O-antigen ligase-related" evidence="6">
    <location>
        <begin position="237"/>
        <end position="384"/>
    </location>
</feature>
<feature type="transmembrane region" description="Helical" evidence="5">
    <location>
        <begin position="230"/>
        <end position="247"/>
    </location>
</feature>
<feature type="transmembrane region" description="Helical" evidence="5">
    <location>
        <begin position="279"/>
        <end position="300"/>
    </location>
</feature>
<dbReference type="RefSeq" id="WP_250580877.1">
    <property type="nucleotide sequence ID" value="NZ_JAMLJN010000003.1"/>
</dbReference>
<evidence type="ECO:0000256" key="3">
    <source>
        <dbReference type="ARBA" id="ARBA00022989"/>
    </source>
</evidence>
<comment type="caution">
    <text evidence="7">The sequence shown here is derived from an EMBL/GenBank/DDBJ whole genome shotgun (WGS) entry which is preliminary data.</text>
</comment>
<dbReference type="GO" id="GO:0016874">
    <property type="term" value="F:ligase activity"/>
    <property type="evidence" value="ECO:0007669"/>
    <property type="project" value="UniProtKB-KW"/>
</dbReference>
<feature type="transmembrane region" description="Helical" evidence="5">
    <location>
        <begin position="408"/>
        <end position="432"/>
    </location>
</feature>
<dbReference type="EMBL" id="JAMLJN010000003">
    <property type="protein sequence ID" value="MCL9769756.1"/>
    <property type="molecule type" value="Genomic_DNA"/>
</dbReference>
<feature type="transmembrane region" description="Helical" evidence="5">
    <location>
        <begin position="102"/>
        <end position="122"/>
    </location>
</feature>
<dbReference type="InterPro" id="IPR051533">
    <property type="entry name" value="WaaL-like"/>
</dbReference>
<dbReference type="InterPro" id="IPR007016">
    <property type="entry name" value="O-antigen_ligase-rel_domated"/>
</dbReference>